<protein>
    <recommendedName>
        <fullName evidence="4">Conjugal transfer protein</fullName>
    </recommendedName>
</protein>
<sequence length="149" mass="15782">MQQSRRTTPYPYTWEIPLAATLTIGLVLVLAAHTARSLANAAAGAGWDFSPQGELFTALPGILGGDGRAGLDPGAAASPGLLYTCLVLVEVVAVALIVWAAIAGIRQWGPARVRGMATRVEADTLLGVRRLRRVAPLVRPDLHGKEPRR</sequence>
<evidence type="ECO:0000313" key="3">
    <source>
        <dbReference type="Proteomes" id="UP000030013"/>
    </source>
</evidence>
<dbReference type="Proteomes" id="UP000030013">
    <property type="component" value="Unassembled WGS sequence"/>
</dbReference>
<keyword evidence="1" id="KW-0472">Membrane</keyword>
<dbReference type="OrthoDB" id="3777129at2"/>
<name>A0A0A0JV65_9MICO</name>
<feature type="transmembrane region" description="Helical" evidence="1">
    <location>
        <begin position="81"/>
        <end position="105"/>
    </location>
</feature>
<reference evidence="2 3" key="1">
    <citation type="submission" date="2013-08" db="EMBL/GenBank/DDBJ databases">
        <title>The genome sequence of Knoellia aerolata.</title>
        <authorList>
            <person name="Zhu W."/>
            <person name="Wang G."/>
        </authorList>
    </citation>
    <scope>NUCLEOTIDE SEQUENCE [LARGE SCALE GENOMIC DNA]</scope>
    <source>
        <strain evidence="2 3">DSM 18566</strain>
    </source>
</reference>
<evidence type="ECO:0008006" key="4">
    <source>
        <dbReference type="Google" id="ProtNLM"/>
    </source>
</evidence>
<proteinExistence type="predicted"/>
<evidence type="ECO:0000313" key="2">
    <source>
        <dbReference type="EMBL" id="KGN41053.1"/>
    </source>
</evidence>
<keyword evidence="1" id="KW-0812">Transmembrane</keyword>
<dbReference type="STRING" id="1385519.N801_09790"/>
<evidence type="ECO:0000256" key="1">
    <source>
        <dbReference type="SAM" id="Phobius"/>
    </source>
</evidence>
<keyword evidence="1" id="KW-1133">Transmembrane helix</keyword>
<dbReference type="eggNOG" id="COG3505">
    <property type="taxonomic scope" value="Bacteria"/>
</dbReference>
<accession>A0A0A0JV65</accession>
<gene>
    <name evidence="2" type="ORF">N801_09790</name>
</gene>
<keyword evidence="3" id="KW-1185">Reference proteome</keyword>
<dbReference type="RefSeq" id="WP_035937472.1">
    <property type="nucleotide sequence ID" value="NZ_AVPL01000025.1"/>
</dbReference>
<dbReference type="AlphaFoldDB" id="A0A0A0JV65"/>
<comment type="caution">
    <text evidence="2">The sequence shown here is derived from an EMBL/GenBank/DDBJ whole genome shotgun (WGS) entry which is preliminary data.</text>
</comment>
<organism evidence="2 3">
    <name type="scientific">Knoellia aerolata DSM 18566</name>
    <dbReference type="NCBI Taxonomy" id="1385519"/>
    <lineage>
        <taxon>Bacteria</taxon>
        <taxon>Bacillati</taxon>
        <taxon>Actinomycetota</taxon>
        <taxon>Actinomycetes</taxon>
        <taxon>Micrococcales</taxon>
        <taxon>Intrasporangiaceae</taxon>
        <taxon>Knoellia</taxon>
    </lineage>
</organism>
<dbReference type="EMBL" id="AVPL01000025">
    <property type="protein sequence ID" value="KGN41053.1"/>
    <property type="molecule type" value="Genomic_DNA"/>
</dbReference>